<dbReference type="InterPro" id="IPR011050">
    <property type="entry name" value="Pectin_lyase_fold/virulence"/>
</dbReference>
<evidence type="ECO:0000256" key="8">
    <source>
        <dbReference type="PROSITE-ProRule" id="PRU10040"/>
    </source>
</evidence>
<comment type="subcellular location">
    <subcellularLocation>
        <location evidence="1 9">Secreted</location>
        <location evidence="1 9">Cell wall</location>
    </subcellularLocation>
</comment>
<dbReference type="GO" id="GO:0045490">
    <property type="term" value="P:pectin catabolic process"/>
    <property type="evidence" value="ECO:0007669"/>
    <property type="project" value="UniProtKB-UniRule"/>
</dbReference>
<evidence type="ECO:0000256" key="3">
    <source>
        <dbReference type="ARBA" id="ARBA00006027"/>
    </source>
</evidence>
<dbReference type="EC" id="3.1.1.11" evidence="9"/>
<dbReference type="FunFam" id="2.160.20.10:FF:000001">
    <property type="entry name" value="Pectinesterase"/>
    <property type="match status" value="1"/>
</dbReference>
<comment type="similarity">
    <text evidence="4">In the C-terminal section; belongs to the pectinesterase family.</text>
</comment>
<dbReference type="PANTHER" id="PTHR31707">
    <property type="entry name" value="PECTINESTERASE"/>
    <property type="match status" value="1"/>
</dbReference>
<dbReference type="GO" id="GO:0004857">
    <property type="term" value="F:enzyme inhibitor activity"/>
    <property type="evidence" value="ECO:0007669"/>
    <property type="project" value="InterPro"/>
</dbReference>
<evidence type="ECO:0000256" key="9">
    <source>
        <dbReference type="RuleBase" id="RU000589"/>
    </source>
</evidence>
<dbReference type="NCBIfam" id="TIGR01614">
    <property type="entry name" value="PME_inhib"/>
    <property type="match status" value="1"/>
</dbReference>
<dbReference type="InterPro" id="IPR035513">
    <property type="entry name" value="Invertase/methylesterase_inhib"/>
</dbReference>
<keyword evidence="9" id="KW-0732">Signal</keyword>
<dbReference type="InterPro" id="IPR000070">
    <property type="entry name" value="Pectinesterase_cat"/>
</dbReference>
<dbReference type="Proteomes" id="UP000515124">
    <property type="component" value="Unplaced"/>
</dbReference>
<dbReference type="GO" id="GO:0030599">
    <property type="term" value="F:pectinesterase activity"/>
    <property type="evidence" value="ECO:0007669"/>
    <property type="project" value="UniProtKB-UniRule"/>
</dbReference>
<feature type="chain" id="PRO_5028520531" description="Pectinesterase" evidence="9">
    <location>
        <begin position="20"/>
        <end position="600"/>
    </location>
</feature>
<evidence type="ECO:0000259" key="10">
    <source>
        <dbReference type="SMART" id="SM00856"/>
    </source>
</evidence>
<keyword evidence="9" id="KW-0961">Cell wall biogenesis/degradation</keyword>
<dbReference type="GeneID" id="110745515"/>
<comment type="function">
    <text evidence="9">Acts in the modification of cell walls via demethylesterification of cell wall pectin.</text>
</comment>
<dbReference type="GO" id="GO:0042545">
    <property type="term" value="P:cell wall modification"/>
    <property type="evidence" value="ECO:0007669"/>
    <property type="project" value="UniProtKB-UniRule"/>
</dbReference>
<keyword evidence="5 9" id="KW-0134">Cell wall</keyword>
<dbReference type="InterPro" id="IPR033131">
    <property type="entry name" value="Pectinesterase_Asp_AS"/>
</dbReference>
<keyword evidence="11" id="KW-1185">Reference proteome</keyword>
<dbReference type="InterPro" id="IPR006501">
    <property type="entry name" value="Pectinesterase_inhib_dom"/>
</dbReference>
<sequence>MFCVFLSLFSMLAILSSHGGHRSKSHTLFLPLFLTIEILSFSSLLAEANQASSPSHFSKFSRGGPSKEANNNILSFCKHTPYQAACESIFISSSSKTSTTYKEAPQTLENLFVYSVDFSIIKAHLSRALAYNFTISHRQNAHQPHLLGGINDCLELLEDSIDSLDNVIRKHDKSTKSSTYGHVDDDVQTWLSAALTNQETCLESLENDKSKVDKGLMETSAKNLSQFISNSLSLFMMTSRAKNTNPNVVGGRRLLSDDFPTWVSGTERKLLEGSVDELEAHAVVALDGSGTHKSIGEALGLVASLEESGTTGGRSVIHVKAGTYQEYIDIPTKQKNVMLIGDGLGKTIIVGSRNSEAGWTTYKSATVAAMGDGFIARDITFVNSAGPAKQQAVALRVGADKSVIFRCSIVGYQDTLYTHSKRQFYRETQIYGTVDFIFGNSAVVFQNCDIFARKPASTGLKNFVTAQGRSSPDQNTGISIHNCKISAASDLAPVKSNYETYLGRPWKQYSRTVVMQSYLDESINRAGWSPWAGGSTLKTLYYGEYLNFGPGASTSGRVQWPGYHASITSTAAQGFTVGGFISGNLWLPSTGVSFDSGLIG</sequence>
<keyword evidence="7 9" id="KW-0063">Aspartyl esterase</keyword>
<feature type="signal peptide" evidence="9">
    <location>
        <begin position="1"/>
        <end position="19"/>
    </location>
</feature>
<organism evidence="11 12">
    <name type="scientific">Prunus avium</name>
    <name type="common">Cherry</name>
    <name type="synonym">Cerasus avium</name>
    <dbReference type="NCBI Taxonomy" id="42229"/>
    <lineage>
        <taxon>Eukaryota</taxon>
        <taxon>Viridiplantae</taxon>
        <taxon>Streptophyta</taxon>
        <taxon>Embryophyta</taxon>
        <taxon>Tracheophyta</taxon>
        <taxon>Spermatophyta</taxon>
        <taxon>Magnoliopsida</taxon>
        <taxon>eudicotyledons</taxon>
        <taxon>Gunneridae</taxon>
        <taxon>Pentapetalae</taxon>
        <taxon>rosids</taxon>
        <taxon>fabids</taxon>
        <taxon>Rosales</taxon>
        <taxon>Rosaceae</taxon>
        <taxon>Amygdaloideae</taxon>
        <taxon>Amygdaleae</taxon>
        <taxon>Prunus</taxon>
    </lineage>
</organism>
<evidence type="ECO:0000313" key="12">
    <source>
        <dbReference type="RefSeq" id="XP_021801341.1"/>
    </source>
</evidence>
<evidence type="ECO:0000256" key="4">
    <source>
        <dbReference type="ARBA" id="ARBA00007786"/>
    </source>
</evidence>
<comment type="similarity">
    <text evidence="3">In the N-terminal section; belongs to the PMEI family.</text>
</comment>
<keyword evidence="6 9" id="KW-0378">Hydrolase</keyword>
<comment type="pathway">
    <text evidence="2 9">Glycan metabolism; pectin degradation; 2-dehydro-3-deoxy-D-gluconate from pectin: step 1/5.</text>
</comment>
<dbReference type="InterPro" id="IPR018040">
    <property type="entry name" value="Pectinesterase_Tyr_AS"/>
</dbReference>
<evidence type="ECO:0000256" key="7">
    <source>
        <dbReference type="ARBA" id="ARBA00023085"/>
    </source>
</evidence>
<dbReference type="KEGG" id="pavi:110745515"/>
<dbReference type="RefSeq" id="XP_021801341.1">
    <property type="nucleotide sequence ID" value="XM_021945649.1"/>
</dbReference>
<dbReference type="PROSITE" id="PS00503">
    <property type="entry name" value="PECTINESTERASE_2"/>
    <property type="match status" value="1"/>
</dbReference>
<dbReference type="CDD" id="cd15798">
    <property type="entry name" value="PMEI-like_3"/>
    <property type="match status" value="1"/>
</dbReference>
<accession>A0A6P5RKF3</accession>
<dbReference type="Gene3D" id="2.160.20.10">
    <property type="entry name" value="Single-stranded right-handed beta-helix, Pectin lyase-like"/>
    <property type="match status" value="1"/>
</dbReference>
<dbReference type="Pfam" id="PF04043">
    <property type="entry name" value="PMEI"/>
    <property type="match status" value="1"/>
</dbReference>
<name>A0A6P5RKF3_PRUAV</name>
<dbReference type="InterPro" id="IPR012334">
    <property type="entry name" value="Pectin_lyas_fold"/>
</dbReference>
<evidence type="ECO:0000256" key="2">
    <source>
        <dbReference type="ARBA" id="ARBA00005184"/>
    </source>
</evidence>
<dbReference type="PROSITE" id="PS00800">
    <property type="entry name" value="PECTINESTERASE_1"/>
    <property type="match status" value="1"/>
</dbReference>
<evidence type="ECO:0000256" key="6">
    <source>
        <dbReference type="ARBA" id="ARBA00022801"/>
    </source>
</evidence>
<reference evidence="12" key="1">
    <citation type="submission" date="2025-08" db="UniProtKB">
        <authorList>
            <consortium name="RefSeq"/>
        </authorList>
    </citation>
    <scope>IDENTIFICATION</scope>
</reference>
<feature type="domain" description="Pectinesterase inhibitor" evidence="10">
    <location>
        <begin position="68"/>
        <end position="234"/>
    </location>
</feature>
<dbReference type="Pfam" id="PF01095">
    <property type="entry name" value="Pectinesterase"/>
    <property type="match status" value="1"/>
</dbReference>
<comment type="catalytic activity">
    <reaction evidence="9">
        <text>[(1-&gt;4)-alpha-D-galacturonosyl methyl ester](n) + n H2O = [(1-&gt;4)-alpha-D-galacturonosyl](n) + n methanol + n H(+)</text>
        <dbReference type="Rhea" id="RHEA:22380"/>
        <dbReference type="Rhea" id="RHEA-COMP:14570"/>
        <dbReference type="Rhea" id="RHEA-COMP:14573"/>
        <dbReference type="ChEBI" id="CHEBI:15377"/>
        <dbReference type="ChEBI" id="CHEBI:15378"/>
        <dbReference type="ChEBI" id="CHEBI:17790"/>
        <dbReference type="ChEBI" id="CHEBI:140522"/>
        <dbReference type="ChEBI" id="CHEBI:140523"/>
        <dbReference type="EC" id="3.1.1.11"/>
    </reaction>
</comment>
<feature type="active site" evidence="8">
    <location>
        <position position="435"/>
    </location>
</feature>
<dbReference type="AlphaFoldDB" id="A0A6P5RKF3"/>
<dbReference type="UniPathway" id="UPA00545">
    <property type="reaction ID" value="UER00823"/>
</dbReference>
<keyword evidence="9" id="KW-0964">Secreted</keyword>
<dbReference type="SMART" id="SM00856">
    <property type="entry name" value="PMEI"/>
    <property type="match status" value="1"/>
</dbReference>
<proteinExistence type="inferred from homology"/>
<dbReference type="Gene3D" id="1.20.140.40">
    <property type="entry name" value="Invertase/pectin methylesterase inhibitor family protein"/>
    <property type="match status" value="1"/>
</dbReference>
<evidence type="ECO:0000313" key="11">
    <source>
        <dbReference type="Proteomes" id="UP000515124"/>
    </source>
</evidence>
<evidence type="ECO:0000256" key="1">
    <source>
        <dbReference type="ARBA" id="ARBA00004191"/>
    </source>
</evidence>
<protein>
    <recommendedName>
        <fullName evidence="9">Pectinesterase</fullName>
        <ecNumber evidence="9">3.1.1.11</ecNumber>
    </recommendedName>
</protein>
<dbReference type="SUPFAM" id="SSF101148">
    <property type="entry name" value="Plant invertase/pectin methylesterase inhibitor"/>
    <property type="match status" value="1"/>
</dbReference>
<dbReference type="SUPFAM" id="SSF51126">
    <property type="entry name" value="Pectin lyase-like"/>
    <property type="match status" value="1"/>
</dbReference>
<evidence type="ECO:0000256" key="5">
    <source>
        <dbReference type="ARBA" id="ARBA00022512"/>
    </source>
</evidence>
<gene>
    <name evidence="12" type="primary">LOC110745515</name>
</gene>